<evidence type="ECO:0008006" key="5">
    <source>
        <dbReference type="Google" id="ProtNLM"/>
    </source>
</evidence>
<dbReference type="RefSeq" id="WP_093416722.1">
    <property type="nucleotide sequence ID" value="NZ_FOZX01000003.1"/>
</dbReference>
<keyword evidence="2" id="KW-0812">Transmembrane</keyword>
<evidence type="ECO:0000256" key="1">
    <source>
        <dbReference type="SAM" id="MobiDB-lite"/>
    </source>
</evidence>
<accession>A0A1I6RSP2</accession>
<feature type="transmembrane region" description="Helical" evidence="2">
    <location>
        <begin position="125"/>
        <end position="143"/>
    </location>
</feature>
<dbReference type="AlphaFoldDB" id="A0A1I6RSP2"/>
<feature type="region of interest" description="Disordered" evidence="1">
    <location>
        <begin position="1"/>
        <end position="91"/>
    </location>
</feature>
<evidence type="ECO:0000313" key="4">
    <source>
        <dbReference type="Proteomes" id="UP000198852"/>
    </source>
</evidence>
<evidence type="ECO:0000256" key="2">
    <source>
        <dbReference type="SAM" id="Phobius"/>
    </source>
</evidence>
<dbReference type="OrthoDB" id="5193869at2"/>
<feature type="compositionally biased region" description="Basic and acidic residues" evidence="1">
    <location>
        <begin position="24"/>
        <end position="43"/>
    </location>
</feature>
<evidence type="ECO:0000313" key="3">
    <source>
        <dbReference type="EMBL" id="SFS67733.1"/>
    </source>
</evidence>
<feature type="compositionally biased region" description="Low complexity" evidence="1">
    <location>
        <begin position="52"/>
        <end position="66"/>
    </location>
</feature>
<reference evidence="4" key="1">
    <citation type="submission" date="2016-10" db="EMBL/GenBank/DDBJ databases">
        <authorList>
            <person name="Varghese N."/>
            <person name="Submissions S."/>
        </authorList>
    </citation>
    <scope>NUCLEOTIDE SEQUENCE [LARGE SCALE GENOMIC DNA]</scope>
    <source>
        <strain evidence="4">DSM 44771</strain>
    </source>
</reference>
<organism evidence="3 4">
    <name type="scientific">Saccharopolyspora flava</name>
    <dbReference type="NCBI Taxonomy" id="95161"/>
    <lineage>
        <taxon>Bacteria</taxon>
        <taxon>Bacillati</taxon>
        <taxon>Actinomycetota</taxon>
        <taxon>Actinomycetes</taxon>
        <taxon>Pseudonocardiales</taxon>
        <taxon>Pseudonocardiaceae</taxon>
        <taxon>Saccharopolyspora</taxon>
    </lineage>
</organism>
<sequence length="160" mass="16864">MSARHNPSDGPEDIDAAFAEIVADLERDEKFGKWPGDDERSGEDGSAEDSGATEAPKPAETPAARPQSEGPRDWTPAEEEEEHFVPPEPPPMPIPSAATFLGIGIVVVGLLVLLVPGIAGIGATAKLPLGLVLISAGIGWLLFRLRRTPPQDEDDDGAQV</sequence>
<dbReference type="EMBL" id="FOZX01000003">
    <property type="protein sequence ID" value="SFS67733.1"/>
    <property type="molecule type" value="Genomic_DNA"/>
</dbReference>
<keyword evidence="2" id="KW-0472">Membrane</keyword>
<gene>
    <name evidence="3" type="ORF">SAMN05660874_02618</name>
</gene>
<keyword evidence="4" id="KW-1185">Reference proteome</keyword>
<dbReference type="Proteomes" id="UP000198852">
    <property type="component" value="Unassembled WGS sequence"/>
</dbReference>
<protein>
    <recommendedName>
        <fullName evidence="5">DUF308 domain-containing protein</fullName>
    </recommendedName>
</protein>
<feature type="transmembrane region" description="Helical" evidence="2">
    <location>
        <begin position="97"/>
        <end position="119"/>
    </location>
</feature>
<proteinExistence type="predicted"/>
<name>A0A1I6RSP2_9PSEU</name>
<dbReference type="STRING" id="95161.SAMN05660874_02618"/>
<keyword evidence="2" id="KW-1133">Transmembrane helix</keyword>